<keyword evidence="3" id="KW-1185">Reference proteome</keyword>
<dbReference type="EMBL" id="JAWWNJ010000009">
    <property type="protein sequence ID" value="KAK7048466.1"/>
    <property type="molecule type" value="Genomic_DNA"/>
</dbReference>
<evidence type="ECO:0000313" key="3">
    <source>
        <dbReference type="Proteomes" id="UP001362999"/>
    </source>
</evidence>
<gene>
    <name evidence="2" type="ORF">R3P38DRAFT_1866597</name>
</gene>
<evidence type="ECO:0000313" key="2">
    <source>
        <dbReference type="EMBL" id="KAK7048466.1"/>
    </source>
</evidence>
<feature type="transmembrane region" description="Helical" evidence="1">
    <location>
        <begin position="84"/>
        <end position="102"/>
    </location>
</feature>
<name>A0AAW0DCW5_9AGAR</name>
<protein>
    <submittedName>
        <fullName evidence="2">Uncharacterized protein</fullName>
    </submittedName>
</protein>
<organism evidence="2 3">
    <name type="scientific">Favolaschia claudopus</name>
    <dbReference type="NCBI Taxonomy" id="2862362"/>
    <lineage>
        <taxon>Eukaryota</taxon>
        <taxon>Fungi</taxon>
        <taxon>Dikarya</taxon>
        <taxon>Basidiomycota</taxon>
        <taxon>Agaricomycotina</taxon>
        <taxon>Agaricomycetes</taxon>
        <taxon>Agaricomycetidae</taxon>
        <taxon>Agaricales</taxon>
        <taxon>Marasmiineae</taxon>
        <taxon>Mycenaceae</taxon>
        <taxon>Favolaschia</taxon>
    </lineage>
</organism>
<keyword evidence="1" id="KW-0812">Transmembrane</keyword>
<accession>A0AAW0DCW5</accession>
<comment type="caution">
    <text evidence="2">The sequence shown here is derived from an EMBL/GenBank/DDBJ whole genome shotgun (WGS) entry which is preliminary data.</text>
</comment>
<proteinExistence type="predicted"/>
<keyword evidence="1" id="KW-0472">Membrane</keyword>
<dbReference type="Proteomes" id="UP001362999">
    <property type="component" value="Unassembled WGS sequence"/>
</dbReference>
<evidence type="ECO:0000256" key="1">
    <source>
        <dbReference type="SAM" id="Phobius"/>
    </source>
</evidence>
<dbReference type="AlphaFoldDB" id="A0AAW0DCW5"/>
<keyword evidence="1" id="KW-1133">Transmembrane helix</keyword>
<sequence length="152" mass="16382">MHSLGIVRRNQVRMGPAYHSNYRSHDVCYCTLYCNSVVAMPSLPALTIYLFGISAFLAGLNGLLNGESQLSLLSLPSDCTPALAGASLAAVAMGIYYSLAAYQENRKFFIATVPMRCLTAVVFWRQGWSVPAVWEGGGAVLTALALGTTRTR</sequence>
<reference evidence="2 3" key="1">
    <citation type="journal article" date="2024" name="J Genomics">
        <title>Draft genome sequencing and assembly of Favolaschia claudopus CIRM-BRFM 2984 isolated from oak limbs.</title>
        <authorList>
            <person name="Navarro D."/>
            <person name="Drula E."/>
            <person name="Chaduli D."/>
            <person name="Cazenave R."/>
            <person name="Ahrendt S."/>
            <person name="Wang J."/>
            <person name="Lipzen A."/>
            <person name="Daum C."/>
            <person name="Barry K."/>
            <person name="Grigoriev I.V."/>
            <person name="Favel A."/>
            <person name="Rosso M.N."/>
            <person name="Martin F."/>
        </authorList>
    </citation>
    <scope>NUCLEOTIDE SEQUENCE [LARGE SCALE GENOMIC DNA]</scope>
    <source>
        <strain evidence="2 3">CIRM-BRFM 2984</strain>
    </source>
</reference>
<feature type="transmembrane region" description="Helical" evidence="1">
    <location>
        <begin position="46"/>
        <end position="64"/>
    </location>
</feature>